<accession>A0A409YSP8</accession>
<evidence type="ECO:0000313" key="1">
    <source>
        <dbReference type="EMBL" id="PPR06034.1"/>
    </source>
</evidence>
<dbReference type="InParanoid" id="A0A409YSP8"/>
<name>A0A409YSP8_9AGAR</name>
<dbReference type="Proteomes" id="UP000284842">
    <property type="component" value="Unassembled WGS sequence"/>
</dbReference>
<dbReference type="AlphaFoldDB" id="A0A409YSP8"/>
<evidence type="ECO:0000313" key="2">
    <source>
        <dbReference type="Proteomes" id="UP000284842"/>
    </source>
</evidence>
<sequence length="330" mass="38548">MLSSSQKDQTLPIELLTYIIELGWRQPLRAKERIHYIQSLSRVNRSFYTILRTIRLQDAWIISPAQARMFISEIKEDRPSTSNHPLTRRLQPPRDLCKSITFHIERKEQNQPPSARFTKLYFSIIHFIVHHSLLPNLGVVVLFHLGFTHFDALSHILITDMRIPRDATFPVDVFWNFTKEQEQATKALLEKQGFNFTVSNWQTIANRELESRLPAGSQIALISKSEQRLRDELVFYLTSSKHIRLQKRNDAQTKSSGRYSEAVVITETVDVPCHLQPITPYEDLICIFDLFGHRSEDLEVDGVYGELWKEESINWDEYEGSDVDELDDMF</sequence>
<keyword evidence="2" id="KW-1185">Reference proteome</keyword>
<comment type="caution">
    <text evidence="1">The sequence shown here is derived from an EMBL/GenBank/DDBJ whole genome shotgun (WGS) entry which is preliminary data.</text>
</comment>
<proteinExistence type="predicted"/>
<reference evidence="1 2" key="1">
    <citation type="journal article" date="2018" name="Evol. Lett.">
        <title>Horizontal gene cluster transfer increased hallucinogenic mushroom diversity.</title>
        <authorList>
            <person name="Reynolds H.T."/>
            <person name="Vijayakumar V."/>
            <person name="Gluck-Thaler E."/>
            <person name="Korotkin H.B."/>
            <person name="Matheny P.B."/>
            <person name="Slot J.C."/>
        </authorList>
    </citation>
    <scope>NUCLEOTIDE SEQUENCE [LARGE SCALE GENOMIC DNA]</scope>
    <source>
        <strain evidence="1 2">2629</strain>
    </source>
</reference>
<protein>
    <submittedName>
        <fullName evidence="1">Uncharacterized protein</fullName>
    </submittedName>
</protein>
<gene>
    <name evidence="1" type="ORF">CVT24_004704</name>
</gene>
<organism evidence="1 2">
    <name type="scientific">Panaeolus cyanescens</name>
    <dbReference type="NCBI Taxonomy" id="181874"/>
    <lineage>
        <taxon>Eukaryota</taxon>
        <taxon>Fungi</taxon>
        <taxon>Dikarya</taxon>
        <taxon>Basidiomycota</taxon>
        <taxon>Agaricomycotina</taxon>
        <taxon>Agaricomycetes</taxon>
        <taxon>Agaricomycetidae</taxon>
        <taxon>Agaricales</taxon>
        <taxon>Agaricineae</taxon>
        <taxon>Galeropsidaceae</taxon>
        <taxon>Panaeolus</taxon>
    </lineage>
</organism>
<dbReference type="EMBL" id="NHTK01000717">
    <property type="protein sequence ID" value="PPR06034.1"/>
    <property type="molecule type" value="Genomic_DNA"/>
</dbReference>